<keyword evidence="4" id="KW-0456">Lyase</keyword>
<dbReference type="InterPro" id="IPR022653">
    <property type="entry name" value="De-COase2_pyr-phos_BS"/>
</dbReference>
<dbReference type="PANTHER" id="PTHR11482">
    <property type="entry name" value="ARGININE/DIAMINOPIMELATE/ORNITHINE DECARBOXYLASE"/>
    <property type="match status" value="1"/>
</dbReference>
<dbReference type="FunFam" id="3.20.20.10:FF:000008">
    <property type="entry name" value="Ornithine decarboxylase"/>
    <property type="match status" value="1"/>
</dbReference>
<evidence type="ECO:0000256" key="4">
    <source>
        <dbReference type="ARBA" id="ARBA00023239"/>
    </source>
</evidence>
<dbReference type="GO" id="GO:0005737">
    <property type="term" value="C:cytoplasm"/>
    <property type="evidence" value="ECO:0007669"/>
    <property type="project" value="TreeGrafter"/>
</dbReference>
<dbReference type="RefSeq" id="WP_265673992.1">
    <property type="nucleotide sequence ID" value="NZ_JAKRRY010000005.1"/>
</dbReference>
<comment type="pathway">
    <text evidence="5">Amine and polyamine biosynthesis; putrescine biosynthesis via L-ornithine pathway; putrescine from L-ornithine: step 1/1.</text>
</comment>
<comment type="cofactor">
    <cofactor evidence="1 8">
        <name>pyridoxal 5'-phosphate</name>
        <dbReference type="ChEBI" id="CHEBI:597326"/>
    </cofactor>
</comment>
<comment type="similarity">
    <text evidence="2">Belongs to the Orn/Lys/Arg decarboxylase class-II family.</text>
</comment>
<evidence type="ECO:0000256" key="5">
    <source>
        <dbReference type="ARBA" id="ARBA00034115"/>
    </source>
</evidence>
<dbReference type="InterPro" id="IPR002433">
    <property type="entry name" value="Orn_de-COase"/>
</dbReference>
<dbReference type="InterPro" id="IPR029066">
    <property type="entry name" value="PLP-binding_barrel"/>
</dbReference>
<keyword evidence="11" id="KW-1185">Reference proteome</keyword>
<comment type="catalytic activity">
    <reaction evidence="7">
        <text>L-ornithine + H(+) = putrescine + CO2</text>
        <dbReference type="Rhea" id="RHEA:22964"/>
        <dbReference type="ChEBI" id="CHEBI:15378"/>
        <dbReference type="ChEBI" id="CHEBI:16526"/>
        <dbReference type="ChEBI" id="CHEBI:46911"/>
        <dbReference type="ChEBI" id="CHEBI:326268"/>
        <dbReference type="EC" id="4.1.1.17"/>
    </reaction>
</comment>
<dbReference type="Pfam" id="PF02784">
    <property type="entry name" value="Orn_Arg_deC_N"/>
    <property type="match status" value="1"/>
</dbReference>
<dbReference type="Proteomes" id="UP001155587">
    <property type="component" value="Unassembled WGS sequence"/>
</dbReference>
<dbReference type="InterPro" id="IPR009006">
    <property type="entry name" value="Ala_racemase/Decarboxylase_C"/>
</dbReference>
<dbReference type="AlphaFoldDB" id="A0A9X3CLD1"/>
<feature type="active site" description="Proton donor" evidence="8">
    <location>
        <position position="328"/>
    </location>
</feature>
<dbReference type="PANTHER" id="PTHR11482:SF6">
    <property type="entry name" value="ORNITHINE DECARBOXYLASE 1-RELATED"/>
    <property type="match status" value="1"/>
</dbReference>
<comment type="caution">
    <text evidence="10">The sequence shown here is derived from an EMBL/GenBank/DDBJ whole genome shotgun (WGS) entry which is preliminary data.</text>
</comment>
<dbReference type="PRINTS" id="PR01182">
    <property type="entry name" value="ORNDCRBXLASE"/>
</dbReference>
<keyword evidence="3 8" id="KW-0663">Pyridoxal phosphate</keyword>
<feature type="modified residue" description="N6-(pyridoxal phosphate)lysine" evidence="8">
    <location>
        <position position="42"/>
    </location>
</feature>
<dbReference type="Gene3D" id="2.40.37.10">
    <property type="entry name" value="Lyase, Ornithine Decarboxylase, Chain A, domain 1"/>
    <property type="match status" value="1"/>
</dbReference>
<dbReference type="CDD" id="cd00622">
    <property type="entry name" value="PLPDE_III_ODC"/>
    <property type="match status" value="1"/>
</dbReference>
<dbReference type="GO" id="GO:0033387">
    <property type="term" value="P:putrescine biosynthetic process from arginine, via ornithine"/>
    <property type="evidence" value="ECO:0007669"/>
    <property type="project" value="TreeGrafter"/>
</dbReference>
<organism evidence="10 11">
    <name type="scientific">Vibrio qingdaonensis</name>
    <dbReference type="NCBI Taxonomy" id="2829491"/>
    <lineage>
        <taxon>Bacteria</taxon>
        <taxon>Pseudomonadati</taxon>
        <taxon>Pseudomonadota</taxon>
        <taxon>Gammaproteobacteria</taxon>
        <taxon>Vibrionales</taxon>
        <taxon>Vibrionaceae</taxon>
        <taxon>Vibrio</taxon>
    </lineage>
</organism>
<evidence type="ECO:0000259" key="9">
    <source>
        <dbReference type="Pfam" id="PF02784"/>
    </source>
</evidence>
<evidence type="ECO:0000256" key="8">
    <source>
        <dbReference type="PIRSR" id="PIRSR600183-50"/>
    </source>
</evidence>
<proteinExistence type="inferred from homology"/>
<dbReference type="EC" id="4.1.1.17" evidence="6"/>
<dbReference type="SUPFAM" id="SSF50621">
    <property type="entry name" value="Alanine racemase C-terminal domain-like"/>
    <property type="match status" value="1"/>
</dbReference>
<evidence type="ECO:0000256" key="1">
    <source>
        <dbReference type="ARBA" id="ARBA00001933"/>
    </source>
</evidence>
<sequence>MKYQEDNDDNFDAITFDLAGIERQYDRLSHALPGVDIRFAIKACPVDGVLRSLVEKGSGFDAAGVNEILQAIKSGCDVSKIHYGNTIKSDKDISHAYYLNIRDFVTDNIGDVQAIARLASGSRICCRIANEGKGALWELSRKFGCSGKEAVQVLIEAKRSGLKPAGLSAHVGSQQMEVAAWEQLFTLWREVLLNLKSKGIQLEYINLGGGFPCSGYLDKQGNKLSPPEEKIFSTIRENMSRLQKDIGYSLRFIAEPGRYIVADSGMIRAHVVRLSERIQPCGTRERWLYLSCGVFNGLFETDKIRYKMRFPKRKDSKLVPAIVAGPTCDSYDVINDETSQILVPEDLQSGDPVLILSCGAYSASFATVGFNGFSPLKHSLQNGSEHGSMQANLIEQPALS</sequence>
<protein>
    <recommendedName>
        <fullName evidence="6">ornithine decarboxylase</fullName>
        <ecNumber evidence="6">4.1.1.17</ecNumber>
    </recommendedName>
</protein>
<dbReference type="GO" id="GO:0004586">
    <property type="term" value="F:ornithine decarboxylase activity"/>
    <property type="evidence" value="ECO:0007669"/>
    <property type="project" value="UniProtKB-EC"/>
</dbReference>
<gene>
    <name evidence="10" type="ORF">MD535_06100</name>
</gene>
<evidence type="ECO:0000256" key="3">
    <source>
        <dbReference type="ARBA" id="ARBA00022898"/>
    </source>
</evidence>
<dbReference type="InterPro" id="IPR022644">
    <property type="entry name" value="De-COase2_N"/>
</dbReference>
<dbReference type="PRINTS" id="PR01179">
    <property type="entry name" value="ODADCRBXLASE"/>
</dbReference>
<reference evidence="10" key="1">
    <citation type="submission" date="2022-02" db="EMBL/GenBank/DDBJ databases">
        <title>Vibrio sp. nov, a new bacterium isolated from seawater.</title>
        <authorList>
            <person name="Yuan Y."/>
        </authorList>
    </citation>
    <scope>NUCLEOTIDE SEQUENCE</scope>
    <source>
        <strain evidence="10">ZSDZ65</strain>
    </source>
</reference>
<evidence type="ECO:0000256" key="2">
    <source>
        <dbReference type="ARBA" id="ARBA00008872"/>
    </source>
</evidence>
<evidence type="ECO:0000313" key="11">
    <source>
        <dbReference type="Proteomes" id="UP001155587"/>
    </source>
</evidence>
<dbReference type="SUPFAM" id="SSF51419">
    <property type="entry name" value="PLP-binding barrel"/>
    <property type="match status" value="1"/>
</dbReference>
<feature type="domain" description="Orn/DAP/Arg decarboxylase 2 N-terminal" evidence="9">
    <location>
        <begin position="19"/>
        <end position="262"/>
    </location>
</feature>
<evidence type="ECO:0000313" key="10">
    <source>
        <dbReference type="EMBL" id="MCW8345582.1"/>
    </source>
</evidence>
<dbReference type="Gene3D" id="3.20.20.10">
    <property type="entry name" value="Alanine racemase"/>
    <property type="match status" value="1"/>
</dbReference>
<dbReference type="PROSITE" id="PS00878">
    <property type="entry name" value="ODR_DC_2_1"/>
    <property type="match status" value="1"/>
</dbReference>
<dbReference type="EMBL" id="JAKRRY010000005">
    <property type="protein sequence ID" value="MCW8345582.1"/>
    <property type="molecule type" value="Genomic_DNA"/>
</dbReference>
<evidence type="ECO:0000256" key="7">
    <source>
        <dbReference type="ARBA" id="ARBA00049127"/>
    </source>
</evidence>
<name>A0A9X3CLD1_9VIBR</name>
<evidence type="ECO:0000256" key="6">
    <source>
        <dbReference type="ARBA" id="ARBA00034138"/>
    </source>
</evidence>
<dbReference type="InterPro" id="IPR000183">
    <property type="entry name" value="Orn/DAP/Arg_de-COase"/>
</dbReference>
<accession>A0A9X3CLD1</accession>